<comment type="similarity">
    <text evidence="1">Belongs to the peptidase C40 family.</text>
</comment>
<dbReference type="Proteomes" id="UP001597083">
    <property type="component" value="Unassembled WGS sequence"/>
</dbReference>
<feature type="domain" description="NlpC/P60" evidence="6">
    <location>
        <begin position="521"/>
        <end position="651"/>
    </location>
</feature>
<feature type="region of interest" description="Disordered" evidence="5">
    <location>
        <begin position="66"/>
        <end position="90"/>
    </location>
</feature>
<accession>A0ABW3CUA3</accession>
<dbReference type="InterPro" id="IPR051794">
    <property type="entry name" value="PG_Endopeptidase_C40"/>
</dbReference>
<evidence type="ECO:0000313" key="8">
    <source>
        <dbReference type="Proteomes" id="UP001597083"/>
    </source>
</evidence>
<dbReference type="PANTHER" id="PTHR47359">
    <property type="entry name" value="PEPTIDOGLYCAN DL-ENDOPEPTIDASE CWLO"/>
    <property type="match status" value="1"/>
</dbReference>
<gene>
    <name evidence="7" type="ORF">ACFQ07_33560</name>
</gene>
<protein>
    <submittedName>
        <fullName evidence="7">C40 family peptidase</fullName>
    </submittedName>
</protein>
<evidence type="ECO:0000256" key="4">
    <source>
        <dbReference type="ARBA" id="ARBA00022807"/>
    </source>
</evidence>
<feature type="compositionally biased region" description="Gly residues" evidence="5">
    <location>
        <begin position="20"/>
        <end position="29"/>
    </location>
</feature>
<keyword evidence="2" id="KW-0645">Protease</keyword>
<keyword evidence="8" id="KW-1185">Reference proteome</keyword>
<reference evidence="8" key="1">
    <citation type="journal article" date="2019" name="Int. J. Syst. Evol. Microbiol.">
        <title>The Global Catalogue of Microorganisms (GCM) 10K type strain sequencing project: providing services to taxonomists for standard genome sequencing and annotation.</title>
        <authorList>
            <consortium name="The Broad Institute Genomics Platform"/>
            <consortium name="The Broad Institute Genome Sequencing Center for Infectious Disease"/>
            <person name="Wu L."/>
            <person name="Ma J."/>
        </authorList>
    </citation>
    <scope>NUCLEOTIDE SEQUENCE [LARGE SCALE GENOMIC DNA]</scope>
    <source>
        <strain evidence="8">JCM 31696</strain>
    </source>
</reference>
<dbReference type="PROSITE" id="PS51935">
    <property type="entry name" value="NLPC_P60"/>
    <property type="match status" value="1"/>
</dbReference>
<name>A0ABW3CUA3_9ACTN</name>
<dbReference type="PANTHER" id="PTHR47359:SF3">
    <property type="entry name" value="NLP_P60 DOMAIN-CONTAINING PROTEIN-RELATED"/>
    <property type="match status" value="1"/>
</dbReference>
<evidence type="ECO:0000259" key="6">
    <source>
        <dbReference type="PROSITE" id="PS51935"/>
    </source>
</evidence>
<organism evidence="7 8">
    <name type="scientific">Actinomadura adrarensis</name>
    <dbReference type="NCBI Taxonomy" id="1819600"/>
    <lineage>
        <taxon>Bacteria</taxon>
        <taxon>Bacillati</taxon>
        <taxon>Actinomycetota</taxon>
        <taxon>Actinomycetes</taxon>
        <taxon>Streptosporangiales</taxon>
        <taxon>Thermomonosporaceae</taxon>
        <taxon>Actinomadura</taxon>
    </lineage>
</organism>
<evidence type="ECO:0000313" key="7">
    <source>
        <dbReference type="EMBL" id="MFD0857179.1"/>
    </source>
</evidence>
<sequence length="651" mass="68370">GATATGVFADGCAVASPDPGIGGKGGQGTGPFLLSPAAAGQMQMTGSDPQNPCEAAAFVARELGRSAKKVHADPKAPRWKPDGSKDDQGEAREYWSRVIQNSGIFVERGPDPDVPCSLPPAPEDRSWSVSFKIISIWRCEVTRLPELHLVTGVEEGEDGKVDYSVEADRATATEILVDEALSVSYGAGKWQTDGCDSDSAERHGIFPMTMQEAAKAGLTDRCDVDKNITAAARLVLSMEKVKPRERSKRLGEYQPMVGGWQNIGIAVGEQLEFISLVGPGRGSFHASDACANVMKEFLTVIAPEASEFAELEEPPGDAEVYDWKRKLEALENEHGVKDPGSDKACVNGLYLPGYNAALAQIAAGLADGGEHSANLTGLGNYFKGMESSNGGGRREPVLGEDPLVLPRLSTSGVLKPIGTPLSADATEAWSLLGSTEGVTVPLPQVAIEYAWFFGGVIRPFGSAGEVIGSLSDGSTGAAGTVQITVGPDGCPKDAPAKTLRGGAAETGIGKLCADSVAQAGSPQAAMAIKWALTHLGLPYSQGRRNENGYADCSSFVSKAYRDSNAVPTFYPEGANAPTTHTLRTHPLVARIPLGALQPGDLIEPDSGHVVIQLADGYIVHANRPGDVSHVTRRYFALDSVVWAGKVNPAKA</sequence>
<keyword evidence="4" id="KW-0788">Thiol protease</keyword>
<keyword evidence="3" id="KW-0378">Hydrolase</keyword>
<dbReference type="EMBL" id="JBHTIR010004377">
    <property type="protein sequence ID" value="MFD0857179.1"/>
    <property type="molecule type" value="Genomic_DNA"/>
</dbReference>
<feature type="region of interest" description="Disordered" evidence="5">
    <location>
        <begin position="1"/>
        <end position="52"/>
    </location>
</feature>
<evidence type="ECO:0000256" key="5">
    <source>
        <dbReference type="SAM" id="MobiDB-lite"/>
    </source>
</evidence>
<dbReference type="InterPro" id="IPR000064">
    <property type="entry name" value="NLP_P60_dom"/>
</dbReference>
<dbReference type="Gene3D" id="3.90.1720.10">
    <property type="entry name" value="endopeptidase domain like (from Nostoc punctiforme)"/>
    <property type="match status" value="1"/>
</dbReference>
<evidence type="ECO:0000256" key="1">
    <source>
        <dbReference type="ARBA" id="ARBA00007074"/>
    </source>
</evidence>
<feature type="non-terminal residue" evidence="7">
    <location>
        <position position="1"/>
    </location>
</feature>
<proteinExistence type="inferred from homology"/>
<dbReference type="InterPro" id="IPR038765">
    <property type="entry name" value="Papain-like_cys_pep_sf"/>
</dbReference>
<evidence type="ECO:0000256" key="2">
    <source>
        <dbReference type="ARBA" id="ARBA00022670"/>
    </source>
</evidence>
<evidence type="ECO:0000256" key="3">
    <source>
        <dbReference type="ARBA" id="ARBA00022801"/>
    </source>
</evidence>
<comment type="caution">
    <text evidence="7">The sequence shown here is derived from an EMBL/GenBank/DDBJ whole genome shotgun (WGS) entry which is preliminary data.</text>
</comment>
<dbReference type="SUPFAM" id="SSF54001">
    <property type="entry name" value="Cysteine proteinases"/>
    <property type="match status" value="1"/>
</dbReference>